<evidence type="ECO:0000256" key="1">
    <source>
        <dbReference type="SAM" id="Phobius"/>
    </source>
</evidence>
<dbReference type="Proteomes" id="UP000464178">
    <property type="component" value="Chromosome"/>
</dbReference>
<reference evidence="2 3" key="1">
    <citation type="submission" date="2019-05" db="EMBL/GenBank/DDBJ databases">
        <authorList>
            <consortium name="Science for Life Laboratories"/>
        </authorList>
    </citation>
    <scope>NUCLEOTIDE SEQUENCE [LARGE SCALE GENOMIC DNA]</scope>
    <source>
        <strain evidence="2">Soil9</strain>
    </source>
</reference>
<evidence type="ECO:0000313" key="3">
    <source>
        <dbReference type="Proteomes" id="UP000464178"/>
    </source>
</evidence>
<accession>A0A6P2D5J9</accession>
<dbReference type="AlphaFoldDB" id="A0A6P2D5J9"/>
<name>A0A6P2D5J9_9BACT</name>
<keyword evidence="3" id="KW-1185">Reference proteome</keyword>
<dbReference type="KEGG" id="gms:SOIL9_19580"/>
<feature type="transmembrane region" description="Helical" evidence="1">
    <location>
        <begin position="67"/>
        <end position="91"/>
    </location>
</feature>
<dbReference type="EMBL" id="LR593886">
    <property type="protein sequence ID" value="VTR95756.1"/>
    <property type="molecule type" value="Genomic_DNA"/>
</dbReference>
<keyword evidence="1" id="KW-0472">Membrane</keyword>
<sequence length="94" mass="9561">MAVLVLFLARVAGILPGVGLVMMADSVSKEPNGFPLYFVTACGGLALSQVGWLRVGPERNALSISSIGVSVACSLVATGAVALVVIAYLFVTGH</sequence>
<proteinExistence type="predicted"/>
<feature type="transmembrane region" description="Helical" evidence="1">
    <location>
        <begin position="33"/>
        <end position="55"/>
    </location>
</feature>
<gene>
    <name evidence="2" type="ORF">SOIL9_19580</name>
</gene>
<keyword evidence="1" id="KW-0812">Transmembrane</keyword>
<organism evidence="2 3">
    <name type="scientific">Gemmata massiliana</name>
    <dbReference type="NCBI Taxonomy" id="1210884"/>
    <lineage>
        <taxon>Bacteria</taxon>
        <taxon>Pseudomonadati</taxon>
        <taxon>Planctomycetota</taxon>
        <taxon>Planctomycetia</taxon>
        <taxon>Gemmatales</taxon>
        <taxon>Gemmataceae</taxon>
        <taxon>Gemmata</taxon>
    </lineage>
</organism>
<protein>
    <submittedName>
        <fullName evidence="2">Uncharacterized protein</fullName>
    </submittedName>
</protein>
<evidence type="ECO:0000313" key="2">
    <source>
        <dbReference type="EMBL" id="VTR95756.1"/>
    </source>
</evidence>
<keyword evidence="1" id="KW-1133">Transmembrane helix</keyword>